<evidence type="ECO:0000259" key="3">
    <source>
        <dbReference type="PROSITE" id="PS50822"/>
    </source>
</evidence>
<evidence type="ECO:0000259" key="2">
    <source>
        <dbReference type="PROSITE" id="PS50821"/>
    </source>
</evidence>
<dbReference type="CDD" id="cd04657">
    <property type="entry name" value="Piwi_ago-like"/>
    <property type="match status" value="1"/>
</dbReference>
<dbReference type="Gene3D" id="3.30.420.10">
    <property type="entry name" value="Ribonuclease H-like superfamily/Ribonuclease H"/>
    <property type="match status" value="1"/>
</dbReference>
<dbReference type="SUPFAM" id="SSF53098">
    <property type="entry name" value="Ribonuclease H-like"/>
    <property type="match status" value="1"/>
</dbReference>
<dbReference type="Gene3D" id="2.170.260.10">
    <property type="entry name" value="paz domain"/>
    <property type="match status" value="1"/>
</dbReference>
<dbReference type="PANTHER" id="PTHR22891">
    <property type="entry name" value="EUKARYOTIC TRANSLATION INITIATION FACTOR 2C"/>
    <property type="match status" value="1"/>
</dbReference>
<feature type="domain" description="PAZ" evidence="2">
    <location>
        <begin position="453"/>
        <end position="568"/>
    </location>
</feature>
<dbReference type="Pfam" id="PF16486">
    <property type="entry name" value="ArgoN"/>
    <property type="match status" value="1"/>
</dbReference>
<dbReference type="Pfam" id="PF16488">
    <property type="entry name" value="ArgoL2"/>
    <property type="match status" value="1"/>
</dbReference>
<evidence type="ECO:0000313" key="5">
    <source>
        <dbReference type="Proteomes" id="UP001627154"/>
    </source>
</evidence>
<reference evidence="4 5" key="1">
    <citation type="journal article" date="2024" name="bioRxiv">
        <title>A reference genome for Trichogramma kaykai: A tiny desert-dwelling parasitoid wasp with competing sex-ratio distorters.</title>
        <authorList>
            <person name="Culotta J."/>
            <person name="Lindsey A.R."/>
        </authorList>
    </citation>
    <scope>NUCLEOTIDE SEQUENCE [LARGE SCALE GENOMIC DNA]</scope>
    <source>
        <strain evidence="4 5">KSX58</strain>
    </source>
</reference>
<feature type="domain" description="Piwi" evidence="3">
    <location>
        <begin position="735"/>
        <end position="1053"/>
    </location>
</feature>
<dbReference type="AlphaFoldDB" id="A0ABD2W897"/>
<gene>
    <name evidence="4" type="ORF">TKK_015556</name>
</gene>
<dbReference type="GO" id="GO:0034587">
    <property type="term" value="P:piRNA processing"/>
    <property type="evidence" value="ECO:0007669"/>
    <property type="project" value="UniProtKB-ARBA"/>
</dbReference>
<proteinExistence type="predicted"/>
<protein>
    <submittedName>
        <fullName evidence="4">Uncharacterized protein</fullName>
    </submittedName>
</protein>
<feature type="compositionally biased region" description="Polar residues" evidence="1">
    <location>
        <begin position="57"/>
        <end position="84"/>
    </location>
</feature>
<dbReference type="SMART" id="SM00950">
    <property type="entry name" value="Piwi"/>
    <property type="match status" value="1"/>
</dbReference>
<dbReference type="Pfam" id="PF08699">
    <property type="entry name" value="ArgoL1"/>
    <property type="match status" value="1"/>
</dbReference>
<feature type="compositionally biased region" description="Polar residues" evidence="1">
    <location>
        <begin position="220"/>
        <end position="230"/>
    </location>
</feature>
<dbReference type="InterPro" id="IPR003165">
    <property type="entry name" value="Piwi"/>
</dbReference>
<dbReference type="Pfam" id="PF02170">
    <property type="entry name" value="PAZ"/>
    <property type="match status" value="1"/>
</dbReference>
<dbReference type="InterPro" id="IPR014811">
    <property type="entry name" value="ArgoL1"/>
</dbReference>
<dbReference type="InterPro" id="IPR045246">
    <property type="entry name" value="Piwi_ago-like"/>
</dbReference>
<dbReference type="InterPro" id="IPR032472">
    <property type="entry name" value="ArgoL2"/>
</dbReference>
<evidence type="ECO:0000256" key="1">
    <source>
        <dbReference type="SAM" id="MobiDB-lite"/>
    </source>
</evidence>
<dbReference type="Proteomes" id="UP001627154">
    <property type="component" value="Unassembled WGS sequence"/>
</dbReference>
<dbReference type="SUPFAM" id="SSF101690">
    <property type="entry name" value="PAZ domain"/>
    <property type="match status" value="1"/>
</dbReference>
<dbReference type="InterPro" id="IPR032474">
    <property type="entry name" value="Argonaute_N"/>
</dbReference>
<dbReference type="Gene3D" id="3.40.50.2300">
    <property type="match status" value="1"/>
</dbReference>
<feature type="compositionally biased region" description="Low complexity" evidence="1">
    <location>
        <begin position="90"/>
        <end position="188"/>
    </location>
</feature>
<keyword evidence="5" id="KW-1185">Reference proteome</keyword>
<feature type="region of interest" description="Disordered" evidence="1">
    <location>
        <begin position="220"/>
        <end position="239"/>
    </location>
</feature>
<feature type="region of interest" description="Disordered" evidence="1">
    <location>
        <begin position="1"/>
        <end position="196"/>
    </location>
</feature>
<evidence type="ECO:0000313" key="4">
    <source>
        <dbReference type="EMBL" id="KAL3389309.1"/>
    </source>
</evidence>
<dbReference type="CDD" id="cd02846">
    <property type="entry name" value="PAZ_argonaute_like"/>
    <property type="match status" value="1"/>
</dbReference>
<name>A0ABD2W897_9HYME</name>
<dbReference type="SMART" id="SM01163">
    <property type="entry name" value="DUF1785"/>
    <property type="match status" value="1"/>
</dbReference>
<dbReference type="InterPro" id="IPR036085">
    <property type="entry name" value="PAZ_dom_sf"/>
</dbReference>
<feature type="compositionally biased region" description="Basic residues" evidence="1">
    <location>
        <begin position="1"/>
        <end position="13"/>
    </location>
</feature>
<dbReference type="InterPro" id="IPR003100">
    <property type="entry name" value="PAZ_dom"/>
</dbReference>
<dbReference type="PROSITE" id="PS50821">
    <property type="entry name" value="PAZ"/>
    <property type="match status" value="1"/>
</dbReference>
<dbReference type="Pfam" id="PF02171">
    <property type="entry name" value="Piwi"/>
    <property type="match status" value="1"/>
</dbReference>
<dbReference type="EMBL" id="JBJJXI010000123">
    <property type="protein sequence ID" value="KAL3389309.1"/>
    <property type="molecule type" value="Genomic_DNA"/>
</dbReference>
<accession>A0ABD2W897</accession>
<dbReference type="InterPro" id="IPR036397">
    <property type="entry name" value="RNaseH_sf"/>
</dbReference>
<comment type="caution">
    <text evidence="4">The sequence shown here is derived from an EMBL/GenBank/DDBJ whole genome shotgun (WGS) entry which is preliminary data.</text>
</comment>
<dbReference type="InterPro" id="IPR012337">
    <property type="entry name" value="RNaseH-like_sf"/>
</dbReference>
<sequence>MDKQRGNSRKHRGGSAGGDPGRRENQGNGRGRGRGQDGGGDNRVQGQRGTDSRSAKPQEQSGQPSQVFQGHSQPQNQSQASGQPLQGAWSRGQSQSQPQASGQPSQVSQRHAQPPSQSQASGQPLQGAWSRGQSQSQPQASGQPSQVSQRHAQPPSQSQASGQPLQGAWSRGKPQSQSQATIQTSQPAWGRGQSQPQQAIIETAKTPDLSCVQLEQQMERTNISKSTSSGRPERKKPNMNLEGLMIPHRRNLNCAGSAGDKFTVKTNMYEIQFGERFPTIIYQYDVEIKPEKKKYLYRTAFLEAIKQMYKSKKPLIVPFDGKKNAYASEKLKIENDEYVVTVYDADNNPTSYQLKFKLTNEIDVSWLKQVCVGCEITDDKLTGIQALNIIMNDAPIRKGVQKGRAFYTYNKQDARYLGAGLELWLGLFQSAIIGWKPYLNIDIAHKGFFMQQNLLDLVTTICREHYNRNDNRYRPSKNDIKYCTDLAMGLRHVRVTLQIGDEKRSKQCIQTLLKESAYEYMFDHAGHQISVYDYFLNFKNYRIKNPDLPLVMLGKTSAVPLEVCYIEFGQTTDSTKLLEKTTSNMIKAAATGTVHRKAKIETAMNKIYDSNDDAMEQFGIKLDKEFAEVDARLLKAPILLYGNNRKAFPSRGVWKPEKFRVPGSLQAAQTKYWSIINADRWVKSNDLFELAKVIKSEAGNRGIILNDPLKPFPEVENMADLHKWLLQLKHHECKFVIIILPDKGQITYAHTKTSAEIDIGMLTQCLRSNTLKNKIIARRDAATMTNLIQKINAKINGTNHTISKTRALEGGVCMLVGADVTHPSPQNPNQPSIAAVVSSQDHVNHFVYNTEIRLQDGNQELISDLNAIMQKQLLAFRKNSGRWPEKIFFFRDGVSEGFFREVIQKEIPCIEQACKHLQKMTNNLDKAKKLCSPKLTFIVVQKRHHTRFFPSKPEESDDAFRNCNARAGTVVDTMITHPSHVDFYLLSHASIQGTSRPTKYRLLRDDNKMSEDDLEELTYHLCHMFTRCTRSVSYPAPTYYAHLAAYRAKHFHDAQSDKLDGKQIDDWSKVQPLITLHPEIQTTPMFFV</sequence>
<dbReference type="PROSITE" id="PS50822">
    <property type="entry name" value="PIWI"/>
    <property type="match status" value="1"/>
</dbReference>
<organism evidence="4 5">
    <name type="scientific">Trichogramma kaykai</name>
    <dbReference type="NCBI Taxonomy" id="54128"/>
    <lineage>
        <taxon>Eukaryota</taxon>
        <taxon>Metazoa</taxon>
        <taxon>Ecdysozoa</taxon>
        <taxon>Arthropoda</taxon>
        <taxon>Hexapoda</taxon>
        <taxon>Insecta</taxon>
        <taxon>Pterygota</taxon>
        <taxon>Neoptera</taxon>
        <taxon>Endopterygota</taxon>
        <taxon>Hymenoptera</taxon>
        <taxon>Apocrita</taxon>
        <taxon>Proctotrupomorpha</taxon>
        <taxon>Chalcidoidea</taxon>
        <taxon>Trichogrammatidae</taxon>
        <taxon>Trichogramma</taxon>
    </lineage>
</organism>